<dbReference type="InterPro" id="IPR004722">
    <property type="entry name" value="DHOase"/>
</dbReference>
<dbReference type="PANTHER" id="PTHR43668">
    <property type="entry name" value="ALLANTOINASE"/>
    <property type="match status" value="1"/>
</dbReference>
<feature type="binding site" evidence="6">
    <location>
        <position position="182"/>
    </location>
    <ligand>
        <name>Zn(2+)</name>
        <dbReference type="ChEBI" id="CHEBI:29105"/>
        <label>2</label>
    </ligand>
</feature>
<protein>
    <recommendedName>
        <fullName evidence="6">Dihydroorotase</fullName>
        <shortName evidence="6">DHOase</shortName>
        <ecNumber evidence="6">3.5.2.3</ecNumber>
    </recommendedName>
</protein>
<dbReference type="SUPFAM" id="SSF51338">
    <property type="entry name" value="Composite domain of metallo-dependent hydrolases"/>
    <property type="match status" value="1"/>
</dbReference>
<evidence type="ECO:0000256" key="4">
    <source>
        <dbReference type="ARBA" id="ARBA00022801"/>
    </source>
</evidence>
<evidence type="ECO:0000256" key="3">
    <source>
        <dbReference type="ARBA" id="ARBA00022723"/>
    </source>
</evidence>
<sequence length="431" mass="46798">MDDSRELLITNGRVIDPANGLDEVTDIYVKEGKIQSIGKSGPAAARTIDAAGQIVCPGLIDMHVHFREPGDEEEETIASGSRAAVAGGFTSVVCMPNTTPPIQNETSVEFVHRMGRQTRKTHVYVMGAVTKDRQGVELAEMGLMSEAGAVGFTDDGAGVQDPAMMKRALKYAGMFGKVVAQHCQDNSLAGSGVMNAGFNSSSLGLPGMDPLAEELMLWRDIELVRGTGTRYHAQHISTRGAVEIIRRAKNDGLPVTCEVTPHHLLLDDSMVKDYDTNFKMSPPLRSLDDIAALREAVKDGIIDALATDHAPHLLSEKELEFLIAPFGIAGLEIALPLYAKALIDTGTLDWPQMLAMMTCRPAKIIGIDNMKGSLDAGKWADITIFDPEREFTVDVQKFRSKGKNCPYNGWRLKGVVMHTIVGGEMRYTAED</sequence>
<dbReference type="NCBIfam" id="TIGR00857">
    <property type="entry name" value="pyrC_multi"/>
    <property type="match status" value="1"/>
</dbReference>
<dbReference type="Pfam" id="PF01979">
    <property type="entry name" value="Amidohydro_1"/>
    <property type="match status" value="1"/>
</dbReference>
<organism evidence="8 9">
    <name type="scientific">Limihaloglobus sulfuriphilus</name>
    <dbReference type="NCBI Taxonomy" id="1851148"/>
    <lineage>
        <taxon>Bacteria</taxon>
        <taxon>Pseudomonadati</taxon>
        <taxon>Planctomycetota</taxon>
        <taxon>Phycisphaerae</taxon>
        <taxon>Sedimentisphaerales</taxon>
        <taxon>Sedimentisphaeraceae</taxon>
        <taxon>Limihaloglobus</taxon>
    </lineage>
</organism>
<evidence type="ECO:0000256" key="6">
    <source>
        <dbReference type="HAMAP-Rule" id="MF_00220"/>
    </source>
</evidence>
<feature type="binding site" evidence="6">
    <location>
        <position position="155"/>
    </location>
    <ligand>
        <name>Zn(2+)</name>
        <dbReference type="ChEBI" id="CHEBI:29105"/>
        <label>2</label>
    </ligand>
</feature>
<feature type="binding site" evidence="6">
    <location>
        <position position="308"/>
    </location>
    <ligand>
        <name>Zn(2+)</name>
        <dbReference type="ChEBI" id="CHEBI:29105"/>
        <label>1</label>
    </ligand>
</feature>
<comment type="pathway">
    <text evidence="6">Pyrimidine metabolism; UMP biosynthesis via de novo pathway; (S)-dihydroorotate from bicarbonate: step 3/3.</text>
</comment>
<dbReference type="GO" id="GO:0006145">
    <property type="term" value="P:purine nucleobase catabolic process"/>
    <property type="evidence" value="ECO:0007669"/>
    <property type="project" value="TreeGrafter"/>
</dbReference>
<keyword evidence="3 6" id="KW-0479">Metal-binding</keyword>
<evidence type="ECO:0000256" key="5">
    <source>
        <dbReference type="ARBA" id="ARBA00022975"/>
    </source>
</evidence>
<dbReference type="OrthoDB" id="9765462at2"/>
<evidence type="ECO:0000256" key="2">
    <source>
        <dbReference type="ARBA" id="ARBA00010286"/>
    </source>
</evidence>
<reference evidence="9" key="1">
    <citation type="submission" date="2017-02" db="EMBL/GenBank/DDBJ databases">
        <title>Comparative genomics and description of representatives of a novel lineage of planctomycetes thriving in anoxic sediments.</title>
        <authorList>
            <person name="Spring S."/>
            <person name="Bunk B."/>
            <person name="Sproer C."/>
        </authorList>
    </citation>
    <scope>NUCLEOTIDE SEQUENCE [LARGE SCALE GENOMIC DNA]</scope>
    <source>
        <strain evidence="9">SM-Chi-D1</strain>
    </source>
</reference>
<proteinExistence type="inferred from homology"/>
<keyword evidence="6" id="KW-0862">Zinc</keyword>
<dbReference type="InterPro" id="IPR002195">
    <property type="entry name" value="Dihydroorotase_CS"/>
</dbReference>
<dbReference type="UniPathway" id="UPA00070">
    <property type="reaction ID" value="UER00117"/>
</dbReference>
<keyword evidence="9" id="KW-1185">Reference proteome</keyword>
<comment type="caution">
    <text evidence="6">Lacks conserved residue(s) required for the propagation of feature annotation.</text>
</comment>
<dbReference type="EMBL" id="CP019646">
    <property type="protein sequence ID" value="AQQ71621.1"/>
    <property type="molecule type" value="Genomic_DNA"/>
</dbReference>
<accession>A0A1Q2MG13</accession>
<evidence type="ECO:0000256" key="1">
    <source>
        <dbReference type="ARBA" id="ARBA00002368"/>
    </source>
</evidence>
<dbReference type="SUPFAM" id="SSF51556">
    <property type="entry name" value="Metallo-dependent hydrolases"/>
    <property type="match status" value="1"/>
</dbReference>
<keyword evidence="5 6" id="KW-0665">Pyrimidine biosynthesis</keyword>
<feature type="binding site" evidence="6">
    <location>
        <position position="65"/>
    </location>
    <ligand>
        <name>Zn(2+)</name>
        <dbReference type="ChEBI" id="CHEBI:29105"/>
        <label>1</label>
    </ligand>
</feature>
<dbReference type="Gene3D" id="3.20.20.140">
    <property type="entry name" value="Metal-dependent hydrolases"/>
    <property type="match status" value="1"/>
</dbReference>
<dbReference type="Gene3D" id="2.30.40.10">
    <property type="entry name" value="Urease, subunit C, domain 1"/>
    <property type="match status" value="1"/>
</dbReference>
<comment type="catalytic activity">
    <reaction evidence="6">
        <text>(S)-dihydroorotate + H2O = N-carbamoyl-L-aspartate + H(+)</text>
        <dbReference type="Rhea" id="RHEA:24296"/>
        <dbReference type="ChEBI" id="CHEBI:15377"/>
        <dbReference type="ChEBI" id="CHEBI:15378"/>
        <dbReference type="ChEBI" id="CHEBI:30864"/>
        <dbReference type="ChEBI" id="CHEBI:32814"/>
        <dbReference type="EC" id="3.5.2.3"/>
    </reaction>
</comment>
<comment type="cofactor">
    <cofactor evidence="6">
        <name>Zn(2+)</name>
        <dbReference type="ChEBI" id="CHEBI:29105"/>
    </cofactor>
    <text evidence="6">Binds 2 Zn(2+) ions per subunit.</text>
</comment>
<dbReference type="PANTHER" id="PTHR43668:SF2">
    <property type="entry name" value="ALLANTOINASE"/>
    <property type="match status" value="1"/>
</dbReference>
<feature type="binding site" evidence="6">
    <location>
        <position position="63"/>
    </location>
    <ligand>
        <name>Zn(2+)</name>
        <dbReference type="ChEBI" id="CHEBI:29105"/>
        <label>1</label>
    </ligand>
</feature>
<dbReference type="GO" id="GO:0044205">
    <property type="term" value="P:'de novo' UMP biosynthetic process"/>
    <property type="evidence" value="ECO:0007669"/>
    <property type="project" value="UniProtKB-UniRule"/>
</dbReference>
<name>A0A1Q2MG13_9BACT</name>
<dbReference type="RefSeq" id="WP_146683784.1">
    <property type="nucleotide sequence ID" value="NZ_CP019646.1"/>
</dbReference>
<dbReference type="InterPro" id="IPR006680">
    <property type="entry name" value="Amidohydro-rel"/>
</dbReference>
<dbReference type="CDD" id="cd01317">
    <property type="entry name" value="DHOase_IIa"/>
    <property type="match status" value="1"/>
</dbReference>
<comment type="function">
    <text evidence="1 6">Catalyzes the reversible cyclization of carbamoyl aspartate to dihydroorotate.</text>
</comment>
<dbReference type="STRING" id="1851148.SMSP2_01998"/>
<comment type="similarity">
    <text evidence="2 6">Belongs to the metallo-dependent hydrolases superfamily. DHOase family. Class I DHOase subfamily.</text>
</comment>
<dbReference type="EC" id="3.5.2.3" evidence="6"/>
<dbReference type="InterPro" id="IPR032466">
    <property type="entry name" value="Metal_Hydrolase"/>
</dbReference>
<dbReference type="PROSITE" id="PS00483">
    <property type="entry name" value="DIHYDROOROTASE_2"/>
    <property type="match status" value="1"/>
</dbReference>
<feature type="binding site" evidence="6">
    <location>
        <position position="312"/>
    </location>
    <ligand>
        <name>substrate</name>
    </ligand>
</feature>
<dbReference type="GO" id="GO:0004038">
    <property type="term" value="F:allantoinase activity"/>
    <property type="evidence" value="ECO:0007669"/>
    <property type="project" value="TreeGrafter"/>
</dbReference>
<dbReference type="InterPro" id="IPR011059">
    <property type="entry name" value="Metal-dep_hydrolase_composite"/>
</dbReference>
<dbReference type="InterPro" id="IPR050138">
    <property type="entry name" value="DHOase/Allantoinase_Hydrolase"/>
</dbReference>
<dbReference type="GO" id="GO:0004151">
    <property type="term" value="F:dihydroorotase activity"/>
    <property type="evidence" value="ECO:0007669"/>
    <property type="project" value="UniProtKB-UniRule"/>
</dbReference>
<feature type="binding site" evidence="6">
    <location>
        <begin position="65"/>
        <end position="67"/>
    </location>
    <ligand>
        <name>substrate</name>
    </ligand>
</feature>
<feature type="binding site" evidence="6">
    <location>
        <position position="155"/>
    </location>
    <ligand>
        <name>Zn(2+)</name>
        <dbReference type="ChEBI" id="CHEBI:29105"/>
        <label>1</label>
    </ligand>
</feature>
<dbReference type="PROSITE" id="PS00482">
    <property type="entry name" value="DIHYDROOROTASE_1"/>
    <property type="match status" value="1"/>
</dbReference>
<evidence type="ECO:0000259" key="7">
    <source>
        <dbReference type="Pfam" id="PF01979"/>
    </source>
</evidence>
<evidence type="ECO:0000313" key="8">
    <source>
        <dbReference type="EMBL" id="AQQ71621.1"/>
    </source>
</evidence>
<dbReference type="KEGG" id="pbas:SMSP2_01998"/>
<evidence type="ECO:0000313" key="9">
    <source>
        <dbReference type="Proteomes" id="UP000188181"/>
    </source>
</evidence>
<dbReference type="Proteomes" id="UP000188181">
    <property type="component" value="Chromosome"/>
</dbReference>
<dbReference type="GO" id="GO:0005737">
    <property type="term" value="C:cytoplasm"/>
    <property type="evidence" value="ECO:0007669"/>
    <property type="project" value="TreeGrafter"/>
</dbReference>
<feature type="binding site" evidence="6">
    <location>
        <position position="235"/>
    </location>
    <ligand>
        <name>Zn(2+)</name>
        <dbReference type="ChEBI" id="CHEBI:29105"/>
        <label>2</label>
    </ligand>
</feature>
<feature type="binding site" evidence="6">
    <location>
        <position position="97"/>
    </location>
    <ligand>
        <name>substrate</name>
    </ligand>
</feature>
<dbReference type="HAMAP" id="MF_00220_B">
    <property type="entry name" value="PyrC_classI_B"/>
    <property type="match status" value="1"/>
</dbReference>
<feature type="domain" description="Amidohydrolase-related" evidence="7">
    <location>
        <begin position="54"/>
        <end position="425"/>
    </location>
</feature>
<dbReference type="GO" id="GO:0008270">
    <property type="term" value="F:zinc ion binding"/>
    <property type="evidence" value="ECO:0007669"/>
    <property type="project" value="UniProtKB-UniRule"/>
</dbReference>
<gene>
    <name evidence="6 8" type="primary">pyrC</name>
    <name evidence="8" type="ORF">SMSP2_01998</name>
</gene>
<feature type="binding site" evidence="6">
    <location>
        <begin position="326"/>
        <end position="327"/>
    </location>
    <ligand>
        <name>substrate</name>
    </ligand>
</feature>
<feature type="active site" evidence="6">
    <location>
        <position position="308"/>
    </location>
</feature>
<dbReference type="AlphaFoldDB" id="A0A1Q2MG13"/>
<keyword evidence="4 6" id="KW-0378">Hydrolase</keyword>